<dbReference type="InterPro" id="IPR013783">
    <property type="entry name" value="Ig-like_fold"/>
</dbReference>
<dbReference type="PANTHER" id="PTHR24543">
    <property type="entry name" value="MULTICOPPER OXIDASE-RELATED"/>
    <property type="match status" value="1"/>
</dbReference>
<dbReference type="Proteomes" id="UP001152795">
    <property type="component" value="Unassembled WGS sequence"/>
</dbReference>
<comment type="caution">
    <text evidence="1">The sequence shown here is derived from an EMBL/GenBank/DDBJ whole genome shotgun (WGS) entry which is preliminary data.</text>
</comment>
<dbReference type="InterPro" id="IPR008979">
    <property type="entry name" value="Galactose-bd-like_sf"/>
</dbReference>
<reference evidence="1" key="1">
    <citation type="submission" date="2020-04" db="EMBL/GenBank/DDBJ databases">
        <authorList>
            <person name="Alioto T."/>
            <person name="Alioto T."/>
            <person name="Gomez Garrido J."/>
        </authorList>
    </citation>
    <scope>NUCLEOTIDE SEQUENCE</scope>
    <source>
        <strain evidence="1">A484AB</strain>
    </source>
</reference>
<keyword evidence="2" id="KW-1185">Reference proteome</keyword>
<dbReference type="Pfam" id="PF00754">
    <property type="entry name" value="F5_F8_type_C"/>
    <property type="match status" value="1"/>
</dbReference>
<dbReference type="InterPro" id="IPR003961">
    <property type="entry name" value="FN3_dom"/>
</dbReference>
<dbReference type="AlphaFoldDB" id="A0A7D9JWB5"/>
<gene>
    <name evidence="1" type="ORF">PACLA_8A088797</name>
</gene>
<protein>
    <submittedName>
        <fullName evidence="1">Retinoschisin-like, partial</fullName>
    </submittedName>
</protein>
<dbReference type="PROSITE" id="PS50022">
    <property type="entry name" value="FA58C_3"/>
    <property type="match status" value="1"/>
</dbReference>
<dbReference type="Gene3D" id="2.60.120.260">
    <property type="entry name" value="Galactose-binding domain-like"/>
    <property type="match status" value="1"/>
</dbReference>
<organism evidence="1 2">
    <name type="scientific">Paramuricea clavata</name>
    <name type="common">Red gorgonian</name>
    <name type="synonym">Violescent sea-whip</name>
    <dbReference type="NCBI Taxonomy" id="317549"/>
    <lineage>
        <taxon>Eukaryota</taxon>
        <taxon>Metazoa</taxon>
        <taxon>Cnidaria</taxon>
        <taxon>Anthozoa</taxon>
        <taxon>Octocorallia</taxon>
        <taxon>Malacalcyonacea</taxon>
        <taxon>Plexauridae</taxon>
        <taxon>Paramuricea</taxon>
    </lineage>
</organism>
<evidence type="ECO:0000313" key="2">
    <source>
        <dbReference type="Proteomes" id="UP001152795"/>
    </source>
</evidence>
<dbReference type="EMBL" id="CACRXK020021866">
    <property type="protein sequence ID" value="CAB4036285.1"/>
    <property type="molecule type" value="Genomic_DNA"/>
</dbReference>
<dbReference type="InterPro" id="IPR000421">
    <property type="entry name" value="FA58C"/>
</dbReference>
<proteinExistence type="predicted"/>
<accession>A0A7D9JWB5</accession>
<feature type="non-terminal residue" evidence="1">
    <location>
        <position position="1"/>
    </location>
</feature>
<dbReference type="PROSITE" id="PS50853">
    <property type="entry name" value="FN3"/>
    <property type="match status" value="1"/>
</dbReference>
<dbReference type="SUPFAM" id="SSF49785">
    <property type="entry name" value="Galactose-binding domain-like"/>
    <property type="match status" value="1"/>
</dbReference>
<dbReference type="InterPro" id="IPR036116">
    <property type="entry name" value="FN3_sf"/>
</dbReference>
<sequence>GYGFMRPQLEDKRRFPDSSFGASASLKGHGASDARISSGNSWCAPVLEDKHYLQVNLRRLYSLYYVITYGDSISPAWVATYNLNYTIDLVNWKTLMLQGNKNAYHYAAWRNLRVLARALRFIPLTYVGQPCMRVDTWGLSPSGPSVNIRTTSRSASSLFFAWDVDHSQTTKQHGVIISYTACVSRSENGPCFQKFITSERKWLVRNLNASTKYYVRVFASTKVGHGNSDSRGVFTDE</sequence>
<dbReference type="SUPFAM" id="SSF49265">
    <property type="entry name" value="Fibronectin type III"/>
    <property type="match status" value="1"/>
</dbReference>
<name>A0A7D9JWB5_PARCT</name>
<dbReference type="OrthoDB" id="5948259at2759"/>
<feature type="non-terminal residue" evidence="1">
    <location>
        <position position="237"/>
    </location>
</feature>
<dbReference type="Gene3D" id="2.60.40.10">
    <property type="entry name" value="Immunoglobulins"/>
    <property type="match status" value="1"/>
</dbReference>
<evidence type="ECO:0000313" key="1">
    <source>
        <dbReference type="EMBL" id="CAB4036285.1"/>
    </source>
</evidence>
<dbReference type="SMART" id="SM00060">
    <property type="entry name" value="FN3"/>
    <property type="match status" value="1"/>
</dbReference>
<dbReference type="CDD" id="cd00063">
    <property type="entry name" value="FN3"/>
    <property type="match status" value="1"/>
</dbReference>